<keyword evidence="4" id="KW-0804">Transcription</keyword>
<organism evidence="5 6">
    <name type="scientific">Gimesia chilikensis</name>
    <dbReference type="NCBI Taxonomy" id="2605989"/>
    <lineage>
        <taxon>Bacteria</taxon>
        <taxon>Pseudomonadati</taxon>
        <taxon>Planctomycetota</taxon>
        <taxon>Planctomycetia</taxon>
        <taxon>Planctomycetales</taxon>
        <taxon>Planctomycetaceae</taxon>
        <taxon>Gimesia</taxon>
    </lineage>
</organism>
<dbReference type="InterPro" id="IPR005650">
    <property type="entry name" value="BlaI_family"/>
</dbReference>
<gene>
    <name evidence="5" type="primary">mecI_4</name>
    <name evidence="5" type="ORF">HG66A1_38750</name>
</gene>
<dbReference type="GO" id="GO:0003677">
    <property type="term" value="F:DNA binding"/>
    <property type="evidence" value="ECO:0007669"/>
    <property type="project" value="UniProtKB-KW"/>
</dbReference>
<evidence type="ECO:0000313" key="5">
    <source>
        <dbReference type="EMBL" id="QDT22069.1"/>
    </source>
</evidence>
<dbReference type="InterPro" id="IPR036390">
    <property type="entry name" value="WH_DNA-bd_sf"/>
</dbReference>
<evidence type="ECO:0000313" key="6">
    <source>
        <dbReference type="Proteomes" id="UP000320421"/>
    </source>
</evidence>
<dbReference type="AlphaFoldDB" id="A0A517PRS3"/>
<dbReference type="RefSeq" id="WP_145187348.1">
    <property type="nucleotide sequence ID" value="NZ_CP036266.1"/>
</dbReference>
<dbReference type="PIRSF" id="PIRSF019455">
    <property type="entry name" value="CopR_AtkY"/>
    <property type="match status" value="1"/>
</dbReference>
<comment type="similarity">
    <text evidence="1">Belongs to the BlaI transcriptional regulatory family.</text>
</comment>
<evidence type="ECO:0000256" key="3">
    <source>
        <dbReference type="ARBA" id="ARBA00023125"/>
    </source>
</evidence>
<dbReference type="EMBL" id="CP036266">
    <property type="protein sequence ID" value="QDT22069.1"/>
    <property type="molecule type" value="Genomic_DNA"/>
</dbReference>
<protein>
    <submittedName>
        <fullName evidence="5">Methicillin resistance regulatory protein MecI</fullName>
    </submittedName>
</protein>
<dbReference type="Pfam" id="PF03965">
    <property type="entry name" value="Penicillinase_R"/>
    <property type="match status" value="1"/>
</dbReference>
<reference evidence="5 6" key="1">
    <citation type="submission" date="2019-02" db="EMBL/GenBank/DDBJ databases">
        <title>Deep-cultivation of Planctomycetes and their phenomic and genomic characterization uncovers novel biology.</title>
        <authorList>
            <person name="Wiegand S."/>
            <person name="Jogler M."/>
            <person name="Boedeker C."/>
            <person name="Pinto D."/>
            <person name="Vollmers J."/>
            <person name="Rivas-Marin E."/>
            <person name="Kohn T."/>
            <person name="Peeters S.H."/>
            <person name="Heuer A."/>
            <person name="Rast P."/>
            <person name="Oberbeckmann S."/>
            <person name="Bunk B."/>
            <person name="Jeske O."/>
            <person name="Meyerdierks A."/>
            <person name="Storesund J.E."/>
            <person name="Kallscheuer N."/>
            <person name="Luecker S."/>
            <person name="Lage O.M."/>
            <person name="Pohl T."/>
            <person name="Merkel B.J."/>
            <person name="Hornburger P."/>
            <person name="Mueller R.-W."/>
            <person name="Bruemmer F."/>
            <person name="Labrenz M."/>
            <person name="Spormann A.M."/>
            <person name="Op den Camp H."/>
            <person name="Overmann J."/>
            <person name="Amann R."/>
            <person name="Jetten M.S.M."/>
            <person name="Mascher T."/>
            <person name="Medema M.H."/>
            <person name="Devos D.P."/>
            <person name="Kaster A.-K."/>
            <person name="Ovreas L."/>
            <person name="Rohde M."/>
            <person name="Galperin M.Y."/>
            <person name="Jogler C."/>
        </authorList>
    </citation>
    <scope>NUCLEOTIDE SEQUENCE [LARGE SCALE GENOMIC DNA]</scope>
    <source>
        <strain evidence="5 6">HG66A1</strain>
    </source>
</reference>
<dbReference type="Proteomes" id="UP000320421">
    <property type="component" value="Chromosome"/>
</dbReference>
<dbReference type="InterPro" id="IPR036388">
    <property type="entry name" value="WH-like_DNA-bd_sf"/>
</dbReference>
<dbReference type="GO" id="GO:0045892">
    <property type="term" value="P:negative regulation of DNA-templated transcription"/>
    <property type="evidence" value="ECO:0007669"/>
    <property type="project" value="InterPro"/>
</dbReference>
<dbReference type="Gene3D" id="1.10.10.10">
    <property type="entry name" value="Winged helix-like DNA-binding domain superfamily/Winged helix DNA-binding domain"/>
    <property type="match status" value="1"/>
</dbReference>
<keyword evidence="2" id="KW-0805">Transcription regulation</keyword>
<accession>A0A517PRS3</accession>
<keyword evidence="6" id="KW-1185">Reference proteome</keyword>
<proteinExistence type="inferred from homology"/>
<evidence type="ECO:0000256" key="2">
    <source>
        <dbReference type="ARBA" id="ARBA00023015"/>
    </source>
</evidence>
<dbReference type="SUPFAM" id="SSF46785">
    <property type="entry name" value="Winged helix' DNA-binding domain"/>
    <property type="match status" value="1"/>
</dbReference>
<name>A0A517PRS3_9PLAN</name>
<sequence>MVKTPRDVTEAELSVLQVLWQQGPATIRAITEQLEPERVDAYYSTVKKLLERLETKGFVKREPAGIAFVYEACIARDELVGRRLQEVAETLCEGSLTPLLTQLAQHTDLNRKQQKVLMDLIDELAQKNSKP</sequence>
<evidence type="ECO:0000256" key="1">
    <source>
        <dbReference type="ARBA" id="ARBA00011046"/>
    </source>
</evidence>
<dbReference type="OrthoDB" id="284965at2"/>
<evidence type="ECO:0000256" key="4">
    <source>
        <dbReference type="ARBA" id="ARBA00023163"/>
    </source>
</evidence>
<keyword evidence="3" id="KW-0238">DNA-binding</keyword>